<feature type="signal peptide" evidence="4">
    <location>
        <begin position="1"/>
        <end position="17"/>
    </location>
</feature>
<evidence type="ECO:0000313" key="6">
    <source>
        <dbReference type="Proteomes" id="UP000000422"/>
    </source>
</evidence>
<feature type="coiled-coil region" evidence="3">
    <location>
        <begin position="176"/>
        <end position="206"/>
    </location>
</feature>
<keyword evidence="2 4" id="KW-0732">Signal</keyword>
<dbReference type="AlphaFoldDB" id="Q7MRR7"/>
<sequence length="309" mass="35435">MMKNIWILLLASASLWAEVSIFDEGEMSTKTPSSPMATPETMIDLKATQQIFLNEKFSGNENILSINFIHGKTFRIRTRYAMSTTIILDEDRIIDAILGDSVGFEKVIPSKDKYDLSNIIIVKPKMIGIDTSLTIIGESGRLYSFYLYSTDHNSTKYPNLVVFVSEKHDQITRIPIRNLEKEAFELAKAEKEAEEAKKKISLEADDYLLIGDEVNRLRVKIDEIERGYAQEGEDSLKAYDIFNDNKFTYFRYDRNRADSRFPAVYRVVDGYDNPVNTRVVGNYIIAETLSNRFTLRAGEKWVCVKKGKK</sequence>
<reference evidence="5 6" key="1">
    <citation type="journal article" date="2003" name="Proc. Natl. Acad. Sci. U.S.A.">
        <title>Complete genome sequence and analysis of Wolinella succinogenes.</title>
        <authorList>
            <person name="Baar C."/>
            <person name="Eppinger M."/>
            <person name="Raddatz G."/>
            <person name="Simon JM."/>
            <person name="Lanz C."/>
            <person name="Klimmek O."/>
            <person name="Nandakumar R."/>
            <person name="Gross R."/>
            <person name="Rosinus A."/>
            <person name="Keller H."/>
            <person name="Jagtap P."/>
            <person name="Linke B."/>
            <person name="Meyer F."/>
            <person name="Lederer H."/>
            <person name="Schuster S.C."/>
        </authorList>
    </citation>
    <scope>NUCLEOTIDE SEQUENCE [LARGE SCALE GENOMIC DNA]</scope>
    <source>
        <strain evidence="6">ATCC 29543 / DSM 1740 / CCUG 13145 / JCM 31913 / LMG 7466 / NCTC 11488 / FDC 602W</strain>
    </source>
</reference>
<keyword evidence="3" id="KW-0175">Coiled coil</keyword>
<dbReference type="eggNOG" id="COG3504">
    <property type="taxonomic scope" value="Bacteria"/>
</dbReference>
<dbReference type="Pfam" id="PF03524">
    <property type="entry name" value="CagX"/>
    <property type="match status" value="1"/>
</dbReference>
<dbReference type="Proteomes" id="UP000000422">
    <property type="component" value="Chromosome"/>
</dbReference>
<dbReference type="KEGG" id="wsu:WS1095"/>
<gene>
    <name evidence="5" type="primary">COMB2</name>
    <name evidence="5" type="ordered locus">WS1095</name>
</gene>
<feature type="chain" id="PRO_5004288673" evidence="4">
    <location>
        <begin position="18"/>
        <end position="309"/>
    </location>
</feature>
<dbReference type="InterPro" id="IPR038161">
    <property type="entry name" value="VirB9/CagX/TrbG_C_sf"/>
</dbReference>
<evidence type="ECO:0000256" key="2">
    <source>
        <dbReference type="ARBA" id="ARBA00022729"/>
    </source>
</evidence>
<evidence type="ECO:0000256" key="4">
    <source>
        <dbReference type="SAM" id="SignalP"/>
    </source>
</evidence>
<evidence type="ECO:0000313" key="5">
    <source>
        <dbReference type="EMBL" id="CAE10189.1"/>
    </source>
</evidence>
<dbReference type="Gene3D" id="2.60.40.2500">
    <property type="match status" value="1"/>
</dbReference>
<keyword evidence="6" id="KW-1185">Reference proteome</keyword>
<dbReference type="CDD" id="cd06911">
    <property type="entry name" value="VirB9_CagX_TrbG"/>
    <property type="match status" value="1"/>
</dbReference>
<comment type="similarity">
    <text evidence="1">Belongs to the TrbG/VirB9 family.</text>
</comment>
<dbReference type="HOGENOM" id="CLU_037112_1_0_7"/>
<dbReference type="InterPro" id="IPR033645">
    <property type="entry name" value="VirB9/CagX/TrbG_C"/>
</dbReference>
<accession>Q7MRR7</accession>
<dbReference type="STRING" id="273121.WS1095"/>
<proteinExistence type="inferred from homology"/>
<evidence type="ECO:0000256" key="1">
    <source>
        <dbReference type="ARBA" id="ARBA00006135"/>
    </source>
</evidence>
<dbReference type="InterPro" id="IPR010258">
    <property type="entry name" value="Conjugal_tfr_TrbG/VirB9/CagX"/>
</dbReference>
<name>Q7MRR7_WOLSU</name>
<evidence type="ECO:0000256" key="3">
    <source>
        <dbReference type="SAM" id="Coils"/>
    </source>
</evidence>
<protein>
    <submittedName>
        <fullName evidence="5">COMB2</fullName>
    </submittedName>
</protein>
<dbReference type="RefSeq" id="WP_011138981.1">
    <property type="nucleotide sequence ID" value="NC_005090.1"/>
</dbReference>
<dbReference type="EMBL" id="BX571660">
    <property type="protein sequence ID" value="CAE10189.1"/>
    <property type="molecule type" value="Genomic_DNA"/>
</dbReference>
<organism evidence="6">
    <name type="scientific">Wolinella succinogenes (strain ATCC 29543 / DSM 1740 / CCUG 13145 / JCM 31913 / LMG 7466 / NCTC 11488 / FDC 602W)</name>
    <name type="common">Vibrio succinogenes</name>
    <dbReference type="NCBI Taxonomy" id="273121"/>
    <lineage>
        <taxon>Bacteria</taxon>
        <taxon>Pseudomonadati</taxon>
        <taxon>Campylobacterota</taxon>
        <taxon>Epsilonproteobacteria</taxon>
        <taxon>Campylobacterales</taxon>
        <taxon>Helicobacteraceae</taxon>
        <taxon>Wolinella</taxon>
    </lineage>
</organism>